<dbReference type="Gene3D" id="1.10.880.10">
    <property type="entry name" value="Transcription factor, Skn-1-like, DNA-binding domain"/>
    <property type="match status" value="1"/>
</dbReference>
<evidence type="ECO:0000256" key="2">
    <source>
        <dbReference type="ARBA" id="ARBA00008157"/>
    </source>
</evidence>
<organism evidence="11 12">
    <name type="scientific">Labeo rohita</name>
    <name type="common">Indian major carp</name>
    <name type="synonym">Cyprinus rohita</name>
    <dbReference type="NCBI Taxonomy" id="84645"/>
    <lineage>
        <taxon>Eukaryota</taxon>
        <taxon>Metazoa</taxon>
        <taxon>Chordata</taxon>
        <taxon>Craniata</taxon>
        <taxon>Vertebrata</taxon>
        <taxon>Euteleostomi</taxon>
        <taxon>Actinopterygii</taxon>
        <taxon>Neopterygii</taxon>
        <taxon>Teleostei</taxon>
        <taxon>Ostariophysi</taxon>
        <taxon>Cypriniformes</taxon>
        <taxon>Cyprinidae</taxon>
        <taxon>Labeoninae</taxon>
        <taxon>Labeonini</taxon>
        <taxon>Labeo</taxon>
    </lineage>
</organism>
<dbReference type="InterPro" id="IPR008251">
    <property type="entry name" value="Chromo_shadow_dom"/>
</dbReference>
<dbReference type="PROSITE" id="PS50013">
    <property type="entry name" value="CHROMO_2"/>
    <property type="match status" value="2"/>
</dbReference>
<dbReference type="InterPro" id="IPR000953">
    <property type="entry name" value="Chromo/chromo_shadow_dom"/>
</dbReference>
<keyword evidence="7" id="KW-0539">Nucleus</keyword>
<dbReference type="Proteomes" id="UP000290572">
    <property type="component" value="Unassembled WGS sequence"/>
</dbReference>
<dbReference type="Gene3D" id="3.30.1520.10">
    <property type="entry name" value="Phox-like domain"/>
    <property type="match status" value="1"/>
</dbReference>
<dbReference type="PRINTS" id="PR00504">
    <property type="entry name" value="CHROMODOMAIN"/>
</dbReference>
<comment type="subcellular location">
    <subcellularLocation>
        <location evidence="1">Nucleus</location>
    </subcellularLocation>
</comment>
<feature type="domain" description="Chromo" evidence="9">
    <location>
        <begin position="684"/>
        <end position="719"/>
    </location>
</feature>
<evidence type="ECO:0000259" key="10">
    <source>
        <dbReference type="PROSITE" id="PS50217"/>
    </source>
</evidence>
<reference evidence="11 12" key="1">
    <citation type="submission" date="2018-03" db="EMBL/GenBank/DDBJ databases">
        <title>Draft genome sequence of Rohu Carp (Labeo rohita).</title>
        <authorList>
            <person name="Das P."/>
            <person name="Kushwaha B."/>
            <person name="Joshi C.G."/>
            <person name="Kumar D."/>
            <person name="Nagpure N.S."/>
            <person name="Sahoo L."/>
            <person name="Das S.P."/>
            <person name="Bit A."/>
            <person name="Patnaik S."/>
            <person name="Meher P.K."/>
            <person name="Jayasankar P."/>
            <person name="Koringa P.G."/>
            <person name="Patel N.V."/>
            <person name="Hinsu A.T."/>
            <person name="Kumar R."/>
            <person name="Pandey M."/>
            <person name="Agarwal S."/>
            <person name="Srivastava S."/>
            <person name="Singh M."/>
            <person name="Iquebal M.A."/>
            <person name="Jaiswal S."/>
            <person name="Angadi U.B."/>
            <person name="Kumar N."/>
            <person name="Raza M."/>
            <person name="Shah T.M."/>
            <person name="Rai A."/>
            <person name="Jena J.K."/>
        </authorList>
    </citation>
    <scope>NUCLEOTIDE SEQUENCE [LARGE SCALE GENOMIC DNA]</scope>
    <source>
        <strain evidence="11">DASCIFA01</strain>
        <tissue evidence="11">Testis</tissue>
    </source>
</reference>
<dbReference type="InterPro" id="IPR001683">
    <property type="entry name" value="PX_dom"/>
</dbReference>
<dbReference type="PROSITE" id="PS00036">
    <property type="entry name" value="BZIP_BASIC"/>
    <property type="match status" value="1"/>
</dbReference>
<comment type="caution">
    <text evidence="11">The sequence shown here is derived from an EMBL/GenBank/DDBJ whole genome shotgun (WGS) entry which is preliminary data.</text>
</comment>
<dbReference type="InterPro" id="IPR016197">
    <property type="entry name" value="Chromo-like_dom_sf"/>
</dbReference>
<dbReference type="SUPFAM" id="SSF54160">
    <property type="entry name" value="Chromo domain-like"/>
    <property type="match status" value="2"/>
</dbReference>
<sequence>MHHMKKYFTEGLIQFTILLSLIGVRVDVDTYLSGYFSPLIETDGGPSSAFIQTPFHHYRDTAEGHQVHPKCPELDYFFTSRRLLNEVRALGSPARFPTRVSAWLVHLVPDDGSDVGEPHDLSGDPGDEETNAENHREEDDRRAGEGCGLSGSQDCTVSRPCCATGELSKEDLLGSNTLPPPLSGLELPPRWQDFLSEFDDFDSMVPQRMSDLEAELPNPISYDVSLQDAMVTGGDSANSRPTSSRTPLFRLESTNSSHSDPSRSSAGALPSSLFCLSGNSSRNETSPSQIGGYLDEAVFDQINMLDLGNLGTIDPQMLDGMQGDMDAPWLEDSDSGLSLESSSRSPASPSSSSDSFCEDEGGATGYSSEVESLSSKGGACAAAYRGWSPMNLMENIWHDHTYSTSQAENSTSSSWFTAIKQEVMSEDETEPEEMSRDERRVQSLGLPFSAFQIVNMPVENFLELLDSQNLSGSEVTLLRDVRRRGKNKLAAQNCRKRKLDAIVSLQGEVEGLSVQRDTLLRQRSHTAKALSAAAERFETLSRTVLSQLRDEYGHPLNPEHYTLHCSANGRVDMGKKQGGKSKKEVQEVEEFVVEKVIDQRVVNGKVEFFLKWKGFTDADNTWEPEENLDCPELIAAFLESQKGVVEKPEAVKRKSSTDEPETEESKAKRKKEMSDKPRGFARNLEPERIIGATDSSGELMFLMKWKDSDEADLEFISVWVRDPQVHKEDFWHAYISYEICLHTNSMCFRKKTSCVRRRYSEFVWLRQKLQNNALLITTSSGLGNSTGRATPVEEDYSYNESFSHEFQATTSEAELCSSLSSSPGDQ</sequence>
<keyword evidence="3" id="KW-0805">Transcription regulation</keyword>
<dbReference type="InterPro" id="IPR038033">
    <property type="entry name" value="CBX3_chromo_domain"/>
</dbReference>
<dbReference type="InterPro" id="IPR023780">
    <property type="entry name" value="Chromo_domain"/>
</dbReference>
<dbReference type="STRING" id="84645.A0A498MWE6"/>
<dbReference type="PANTHER" id="PTHR24411">
    <property type="entry name" value="NUCLEAR FACTOR ERYTHROID 2-RELATED FACTOR"/>
    <property type="match status" value="1"/>
</dbReference>
<evidence type="ECO:0000256" key="1">
    <source>
        <dbReference type="ARBA" id="ARBA00004123"/>
    </source>
</evidence>
<evidence type="ECO:0007829" key="13">
    <source>
        <dbReference type="PeptideAtlas" id="A0A498MWE6"/>
    </source>
</evidence>
<feature type="compositionally biased region" description="Basic and acidic residues" evidence="8">
    <location>
        <begin position="648"/>
        <end position="657"/>
    </location>
</feature>
<dbReference type="SUPFAM" id="SSF64268">
    <property type="entry name" value="PX domain"/>
    <property type="match status" value="1"/>
</dbReference>
<dbReference type="InterPro" id="IPR036871">
    <property type="entry name" value="PX_dom_sf"/>
</dbReference>
<keyword evidence="4" id="KW-0238">DNA-binding</keyword>
<keyword evidence="13" id="KW-1267">Proteomics identification</keyword>
<dbReference type="SMART" id="SM00300">
    <property type="entry name" value="ChSh"/>
    <property type="match status" value="1"/>
</dbReference>
<dbReference type="GO" id="GO:0000978">
    <property type="term" value="F:RNA polymerase II cis-regulatory region sequence-specific DNA binding"/>
    <property type="evidence" value="ECO:0007669"/>
    <property type="project" value="InterPro"/>
</dbReference>
<dbReference type="InterPro" id="IPR047167">
    <property type="entry name" value="NFE2-like"/>
</dbReference>
<feature type="region of interest" description="Disordered" evidence="8">
    <location>
        <begin position="318"/>
        <end position="370"/>
    </location>
</feature>
<dbReference type="Pfam" id="PF00787">
    <property type="entry name" value="PX"/>
    <property type="match status" value="1"/>
</dbReference>
<feature type="region of interest" description="Disordered" evidence="8">
    <location>
        <begin position="231"/>
        <end position="268"/>
    </location>
</feature>
<comment type="similarity">
    <text evidence="2">Belongs to the bZIP family. CNC subfamily.</text>
</comment>
<protein>
    <submittedName>
        <fullName evidence="11">Nuclear factor erythroid 2-related factor 1-like protein</fullName>
    </submittedName>
</protein>
<keyword evidence="12" id="KW-1185">Reference proteome</keyword>
<dbReference type="CDD" id="cd14720">
    <property type="entry name" value="bZIP_NFE2-like"/>
    <property type="match status" value="1"/>
</dbReference>
<dbReference type="Pfam" id="PF03131">
    <property type="entry name" value="bZIP_Maf"/>
    <property type="match status" value="1"/>
</dbReference>
<evidence type="ECO:0000313" key="11">
    <source>
        <dbReference type="EMBL" id="RXN26339.1"/>
    </source>
</evidence>
<dbReference type="FunFam" id="1.10.880.10:FF:000004">
    <property type="entry name" value="Nuclear factor, erythroid 2"/>
    <property type="match status" value="1"/>
</dbReference>
<evidence type="ECO:0000256" key="8">
    <source>
        <dbReference type="SAM" id="MobiDB-lite"/>
    </source>
</evidence>
<dbReference type="InterPro" id="IPR017984">
    <property type="entry name" value="Chromo_dom_subgr"/>
</dbReference>
<dbReference type="FunFam" id="2.40.50.40:FF:000007">
    <property type="entry name" value="Chromobox protein homolog 1"/>
    <property type="match status" value="1"/>
</dbReference>
<gene>
    <name evidence="11" type="ORF">ROHU_020818</name>
</gene>
<dbReference type="SUPFAM" id="SSF47454">
    <property type="entry name" value="A DNA-binding domain in eukaryotic transcription factors"/>
    <property type="match status" value="1"/>
</dbReference>
<dbReference type="AlphaFoldDB" id="A0A498MWE6"/>
<dbReference type="Pfam" id="PF01393">
    <property type="entry name" value="Chromo_shadow"/>
    <property type="match status" value="1"/>
</dbReference>
<evidence type="ECO:0000256" key="3">
    <source>
        <dbReference type="ARBA" id="ARBA00023015"/>
    </source>
</evidence>
<dbReference type="Pfam" id="PF00385">
    <property type="entry name" value="Chromo"/>
    <property type="match status" value="1"/>
</dbReference>
<dbReference type="CDD" id="cd18652">
    <property type="entry name" value="CD_HP1gamma_Cbx3"/>
    <property type="match status" value="1"/>
</dbReference>
<evidence type="ECO:0000256" key="5">
    <source>
        <dbReference type="ARBA" id="ARBA00023159"/>
    </source>
</evidence>
<dbReference type="PROSITE" id="PS50217">
    <property type="entry name" value="BZIP"/>
    <property type="match status" value="1"/>
</dbReference>
<dbReference type="EMBL" id="QBIY01012241">
    <property type="protein sequence ID" value="RXN26339.1"/>
    <property type="molecule type" value="Genomic_DNA"/>
</dbReference>
<feature type="domain" description="BZIP" evidence="10">
    <location>
        <begin position="477"/>
        <end position="540"/>
    </location>
</feature>
<dbReference type="InterPro" id="IPR004826">
    <property type="entry name" value="bZIP_Maf"/>
</dbReference>
<evidence type="ECO:0000256" key="6">
    <source>
        <dbReference type="ARBA" id="ARBA00023163"/>
    </source>
</evidence>
<dbReference type="GO" id="GO:0000981">
    <property type="term" value="F:DNA-binding transcription factor activity, RNA polymerase II-specific"/>
    <property type="evidence" value="ECO:0007669"/>
    <property type="project" value="TreeGrafter"/>
</dbReference>
<dbReference type="GO" id="GO:0005634">
    <property type="term" value="C:nucleus"/>
    <property type="evidence" value="ECO:0007669"/>
    <property type="project" value="UniProtKB-SubCell"/>
</dbReference>
<dbReference type="SMART" id="SM00298">
    <property type="entry name" value="CHROMO"/>
    <property type="match status" value="2"/>
</dbReference>
<dbReference type="InterPro" id="IPR023779">
    <property type="entry name" value="Chromodomain_CS"/>
</dbReference>
<dbReference type="PANTHER" id="PTHR24411:SF8">
    <property type="entry name" value="NUCLEAR FACTOR ERYTHROID 2-RELATED FACTOR 3"/>
    <property type="match status" value="1"/>
</dbReference>
<evidence type="ECO:0000313" key="12">
    <source>
        <dbReference type="Proteomes" id="UP000290572"/>
    </source>
</evidence>
<dbReference type="GO" id="GO:0000792">
    <property type="term" value="C:heterochromatin"/>
    <property type="evidence" value="ECO:0007669"/>
    <property type="project" value="UniProtKB-ARBA"/>
</dbReference>
<evidence type="ECO:0000256" key="4">
    <source>
        <dbReference type="ARBA" id="ARBA00023125"/>
    </source>
</evidence>
<feature type="region of interest" description="Disordered" evidence="8">
    <location>
        <begin position="113"/>
        <end position="152"/>
    </location>
</feature>
<feature type="compositionally biased region" description="Low complexity" evidence="8">
    <location>
        <begin position="335"/>
        <end position="355"/>
    </location>
</feature>
<dbReference type="GO" id="GO:0035091">
    <property type="term" value="F:phosphatidylinositol binding"/>
    <property type="evidence" value="ECO:0007669"/>
    <property type="project" value="InterPro"/>
</dbReference>
<proteinExistence type="evidence at protein level"/>
<evidence type="ECO:0000259" key="9">
    <source>
        <dbReference type="PROSITE" id="PS50013"/>
    </source>
</evidence>
<accession>A0A498MWE6</accession>
<dbReference type="SMART" id="SM00338">
    <property type="entry name" value="BRLZ"/>
    <property type="match status" value="1"/>
</dbReference>
<feature type="region of interest" description="Disordered" evidence="8">
    <location>
        <begin position="648"/>
        <end position="678"/>
    </location>
</feature>
<evidence type="ECO:0000256" key="7">
    <source>
        <dbReference type="ARBA" id="ARBA00023242"/>
    </source>
</evidence>
<keyword evidence="5" id="KW-0010">Activator</keyword>
<dbReference type="InterPro" id="IPR004827">
    <property type="entry name" value="bZIP"/>
</dbReference>
<feature type="domain" description="Chromo" evidence="9">
    <location>
        <begin position="591"/>
        <end position="649"/>
    </location>
</feature>
<feature type="compositionally biased region" description="Polar residues" evidence="8">
    <location>
        <begin position="235"/>
        <end position="265"/>
    </location>
</feature>
<dbReference type="PROSITE" id="PS00598">
    <property type="entry name" value="CHROMO_1"/>
    <property type="match status" value="1"/>
</dbReference>
<feature type="compositionally biased region" description="Basic and acidic residues" evidence="8">
    <location>
        <begin position="132"/>
        <end position="144"/>
    </location>
</feature>
<name>A0A498MWE6_LABRO</name>
<keyword evidence="6" id="KW-0804">Transcription</keyword>
<dbReference type="InterPro" id="IPR008917">
    <property type="entry name" value="TF_DNA-bd_sf"/>
</dbReference>
<dbReference type="Gene3D" id="2.40.50.40">
    <property type="match status" value="2"/>
</dbReference>